<dbReference type="InterPro" id="IPR018773">
    <property type="entry name" value="MeTrfase_reg_dom_prd"/>
</dbReference>
<dbReference type="InterPro" id="IPR029063">
    <property type="entry name" value="SAM-dependent_MTases_sf"/>
</dbReference>
<keyword evidence="4" id="KW-1185">Reference proteome</keyword>
<feature type="domain" description="Methyltransferase regulatory" evidence="1">
    <location>
        <begin position="220"/>
        <end position="301"/>
    </location>
</feature>
<comment type="caution">
    <text evidence="3">The sequence shown here is derived from an EMBL/GenBank/DDBJ whole genome shotgun (WGS) entry which is preliminary data.</text>
</comment>
<sequence length="514" mass="57461">MNYDKWSEGYFSRTPYVHGYNRLINPSMLKMICMFAGVEYPSGEDINYLELGFGQGVSMNIHAAANEGGYWGVDFNALHASGAKRMAGASGVNMNIFNESFRNFAARDDLPEFDFIVLHGVWSWISDENRGFIVDVINRRLRVGGIVYISYNCFPGWAPIIPLRELMALYMRKSGNLSESDVAVSDAISFAREVLRSESTYLAGNPMAAHHLDTLSDDYKYIAHEYLNAEWEITTLEKVAGQLVGAQLTFVASTRMLENIDAFCVSETGRKLLDGIRDPVTRESVKDYMMNTRFRCDVFAKGALPVLSAEHRENWRSMSFTLVVPRGEIPSKIKVPRGEVDFSDSPLSAVSDALFNDGYAPKTIDEILTFDKLCSISFGEIVDALIILMDSGYVSPTKIPTSIVIEQCRRFNRYALRRASFTTEIDHLASPITGGGVMIPHIYQLFLGALADGKLEIYDLVGSVQDAMSNVHGGFILDAQNYSASERGDFSWAHQFAEDFLKNKLPLFRALLII</sequence>
<dbReference type="GO" id="GO:0008168">
    <property type="term" value="F:methyltransferase activity"/>
    <property type="evidence" value="ECO:0007669"/>
    <property type="project" value="UniProtKB-KW"/>
</dbReference>
<reference evidence="3 4" key="1">
    <citation type="submission" date="2024-05" db="EMBL/GenBank/DDBJ databases">
        <title>Burkholderia sp. Nov. a novel bacteria isolated from rhizosphere soil of Camellia sinensis.</title>
        <authorList>
            <person name="Dong Y."/>
        </authorList>
    </citation>
    <scope>NUCLEOTIDE SEQUENCE [LARGE SCALE GENOMIC DNA]</scope>
    <source>
        <strain evidence="3 4">GS2Y</strain>
    </source>
</reference>
<accession>A0ABU9WW76</accession>
<dbReference type="EMBL" id="JBCPYA010000032">
    <property type="protein sequence ID" value="MEN2475786.1"/>
    <property type="molecule type" value="Genomic_DNA"/>
</dbReference>
<dbReference type="SUPFAM" id="SSF53335">
    <property type="entry name" value="S-adenosyl-L-methionine-dependent methyltransferases"/>
    <property type="match status" value="1"/>
</dbReference>
<dbReference type="Proteomes" id="UP001466933">
    <property type="component" value="Unassembled WGS sequence"/>
</dbReference>
<proteinExistence type="predicted"/>
<organism evidence="3 4">
    <name type="scientific">Burkholderia theae</name>
    <dbReference type="NCBI Taxonomy" id="3143496"/>
    <lineage>
        <taxon>Bacteria</taxon>
        <taxon>Pseudomonadati</taxon>
        <taxon>Pseudomonadota</taxon>
        <taxon>Betaproteobacteria</taxon>
        <taxon>Burkholderiales</taxon>
        <taxon>Burkholderiaceae</taxon>
        <taxon>Burkholderia</taxon>
    </lineage>
</organism>
<keyword evidence="3" id="KW-0808">Transferase</keyword>
<gene>
    <name evidence="3" type="ORF">VOI36_38450</name>
</gene>
<evidence type="ECO:0000313" key="3">
    <source>
        <dbReference type="EMBL" id="MEN2475786.1"/>
    </source>
</evidence>
<evidence type="ECO:0000259" key="1">
    <source>
        <dbReference type="Pfam" id="PF10119"/>
    </source>
</evidence>
<feature type="domain" description="Methyltransferase" evidence="2">
    <location>
        <begin position="49"/>
        <end position="145"/>
    </location>
</feature>
<evidence type="ECO:0000313" key="4">
    <source>
        <dbReference type="Proteomes" id="UP001466933"/>
    </source>
</evidence>
<dbReference type="EC" id="2.1.1.-" evidence="3"/>
<dbReference type="RefSeq" id="WP_343495601.1">
    <property type="nucleotide sequence ID" value="NZ_JBCPYA010000032.1"/>
</dbReference>
<name>A0ABU9WW76_9BURK</name>
<dbReference type="Pfam" id="PF10119">
    <property type="entry name" value="MethyTransf_Reg"/>
    <property type="match status" value="1"/>
</dbReference>
<dbReference type="InterPro" id="IPR041698">
    <property type="entry name" value="Methyltransf_25"/>
</dbReference>
<evidence type="ECO:0000259" key="2">
    <source>
        <dbReference type="Pfam" id="PF13649"/>
    </source>
</evidence>
<dbReference type="CDD" id="cd02440">
    <property type="entry name" value="AdoMet_MTases"/>
    <property type="match status" value="1"/>
</dbReference>
<dbReference type="Pfam" id="PF13649">
    <property type="entry name" value="Methyltransf_25"/>
    <property type="match status" value="1"/>
</dbReference>
<dbReference type="GO" id="GO:0032259">
    <property type="term" value="P:methylation"/>
    <property type="evidence" value="ECO:0007669"/>
    <property type="project" value="UniProtKB-KW"/>
</dbReference>
<keyword evidence="3" id="KW-0489">Methyltransferase</keyword>
<dbReference type="Gene3D" id="3.40.50.150">
    <property type="entry name" value="Vaccinia Virus protein VP39"/>
    <property type="match status" value="1"/>
</dbReference>
<protein>
    <submittedName>
        <fullName evidence="3">Class I SAM-dependent methyltransferase</fullName>
        <ecNumber evidence="3">2.1.1.-</ecNumber>
    </submittedName>
</protein>